<reference evidence="4" key="2">
    <citation type="submission" date="2023-05" db="EMBL/GenBank/DDBJ databases">
        <authorList>
            <consortium name="Lawrence Berkeley National Laboratory"/>
            <person name="Steindorff A."/>
            <person name="Hensen N."/>
            <person name="Bonometti L."/>
            <person name="Westerberg I."/>
            <person name="Brannstrom I.O."/>
            <person name="Guillou S."/>
            <person name="Cros-Aarteil S."/>
            <person name="Calhoun S."/>
            <person name="Haridas S."/>
            <person name="Kuo A."/>
            <person name="Mondo S."/>
            <person name="Pangilinan J."/>
            <person name="Riley R."/>
            <person name="Labutti K."/>
            <person name="Andreopoulos B."/>
            <person name="Lipzen A."/>
            <person name="Chen C."/>
            <person name="Yanf M."/>
            <person name="Daum C."/>
            <person name="Ng V."/>
            <person name="Clum A."/>
            <person name="Ohm R."/>
            <person name="Martin F."/>
            <person name="Silar P."/>
            <person name="Natvig D."/>
            <person name="Lalanne C."/>
            <person name="Gautier V."/>
            <person name="Ament-Velasquez S.L."/>
            <person name="Kruys A."/>
            <person name="Hutchinson M.I."/>
            <person name="Powell A.J."/>
            <person name="Barry K."/>
            <person name="Miller A.N."/>
            <person name="Grigoriev I.V."/>
            <person name="Debuchy R."/>
            <person name="Gladieux P."/>
            <person name="Thoren M.H."/>
            <person name="Johannesson H."/>
        </authorList>
    </citation>
    <scope>NUCLEOTIDE SEQUENCE</scope>
    <source>
        <strain evidence="4">CBS 508.74</strain>
    </source>
</reference>
<evidence type="ECO:0000256" key="2">
    <source>
        <dbReference type="SAM" id="MobiDB-lite"/>
    </source>
</evidence>
<dbReference type="AlphaFoldDB" id="A0AAN6QP96"/>
<dbReference type="Proteomes" id="UP001302812">
    <property type="component" value="Unassembled WGS sequence"/>
</dbReference>
<reference evidence="4" key="1">
    <citation type="journal article" date="2023" name="Mol. Phylogenet. Evol.">
        <title>Genome-scale phylogeny and comparative genomics of the fungal order Sordariales.</title>
        <authorList>
            <person name="Hensen N."/>
            <person name="Bonometti L."/>
            <person name="Westerberg I."/>
            <person name="Brannstrom I.O."/>
            <person name="Guillou S."/>
            <person name="Cros-Aarteil S."/>
            <person name="Calhoun S."/>
            <person name="Haridas S."/>
            <person name="Kuo A."/>
            <person name="Mondo S."/>
            <person name="Pangilinan J."/>
            <person name="Riley R."/>
            <person name="LaButti K."/>
            <person name="Andreopoulos B."/>
            <person name="Lipzen A."/>
            <person name="Chen C."/>
            <person name="Yan M."/>
            <person name="Daum C."/>
            <person name="Ng V."/>
            <person name="Clum A."/>
            <person name="Steindorff A."/>
            <person name="Ohm R.A."/>
            <person name="Martin F."/>
            <person name="Silar P."/>
            <person name="Natvig D.O."/>
            <person name="Lalanne C."/>
            <person name="Gautier V."/>
            <person name="Ament-Velasquez S.L."/>
            <person name="Kruys A."/>
            <person name="Hutchinson M.I."/>
            <person name="Powell A.J."/>
            <person name="Barry K."/>
            <person name="Miller A.N."/>
            <person name="Grigoriev I.V."/>
            <person name="Debuchy R."/>
            <person name="Gladieux P."/>
            <person name="Hiltunen Thoren M."/>
            <person name="Johannesson H."/>
        </authorList>
    </citation>
    <scope>NUCLEOTIDE SEQUENCE</scope>
    <source>
        <strain evidence="4">CBS 508.74</strain>
    </source>
</reference>
<dbReference type="EMBL" id="MU853352">
    <property type="protein sequence ID" value="KAK4110032.1"/>
    <property type="molecule type" value="Genomic_DNA"/>
</dbReference>
<feature type="region of interest" description="Disordered" evidence="2">
    <location>
        <begin position="17"/>
        <end position="40"/>
    </location>
</feature>
<evidence type="ECO:0000259" key="3">
    <source>
        <dbReference type="PROSITE" id="PS50157"/>
    </source>
</evidence>
<evidence type="ECO:0000313" key="5">
    <source>
        <dbReference type="Proteomes" id="UP001302812"/>
    </source>
</evidence>
<dbReference type="Gene3D" id="3.30.160.60">
    <property type="entry name" value="Classic Zinc Finger"/>
    <property type="match status" value="1"/>
</dbReference>
<accession>A0AAN6QP96</accession>
<name>A0AAN6QP96_9PEZI</name>
<keyword evidence="1" id="KW-0863">Zinc-finger</keyword>
<feature type="compositionally biased region" description="Low complexity" evidence="2">
    <location>
        <begin position="24"/>
        <end position="40"/>
    </location>
</feature>
<sequence>MEAYMYLPGNGYEGITCQDDPWPDSASMQRSSSQSSSASTLSSSYTASTYMTDYSSLGQLSPVEDLGCHDPAASLYQLPCSQPQDADHLLLATGSQYQISDQQHLPQALQLCTPYQLFTHLVPSIEAAARQATDHASLMIQSQGSYLLSGLLVVTCDVVDEALWTLQDQGQDSSPRAAVQDVLYRHLYRQFKDGEQFQEDPSRTLREAAYQLQLRLQGPKVPEICYYALLAVLAKLAEDLRAEPTEEEVTGVKAVAAEEEEVEEPTTVPGSPDDAFFDPSQLPTTEKERYPCLIPGCKQKGFSRSADLDRHYKMVHLGEEHKKKYACDYKKCARHDAPFFRQDHFRDHLRLFHKEDLLKRGSGAPDRSWWESRSPRAMFAGWWRCNRCLVVRVDYERHGFVCPGCGNPCEAERQKYRMAAAAQAARGGGRK</sequence>
<evidence type="ECO:0000313" key="4">
    <source>
        <dbReference type="EMBL" id="KAK4110032.1"/>
    </source>
</evidence>
<dbReference type="GeneID" id="89933278"/>
<keyword evidence="1" id="KW-0862">Zinc</keyword>
<comment type="caution">
    <text evidence="4">The sequence shown here is derived from an EMBL/GenBank/DDBJ whole genome shotgun (WGS) entry which is preliminary data.</text>
</comment>
<evidence type="ECO:0000256" key="1">
    <source>
        <dbReference type="PROSITE-ProRule" id="PRU00042"/>
    </source>
</evidence>
<keyword evidence="1" id="KW-0479">Metal-binding</keyword>
<dbReference type="InterPro" id="IPR013087">
    <property type="entry name" value="Znf_C2H2_type"/>
</dbReference>
<dbReference type="GO" id="GO:0008270">
    <property type="term" value="F:zinc ion binding"/>
    <property type="evidence" value="ECO:0007669"/>
    <property type="project" value="UniProtKB-KW"/>
</dbReference>
<proteinExistence type="predicted"/>
<feature type="domain" description="C2H2-type" evidence="3">
    <location>
        <begin position="290"/>
        <end position="321"/>
    </location>
</feature>
<organism evidence="4 5">
    <name type="scientific">Canariomyces notabilis</name>
    <dbReference type="NCBI Taxonomy" id="2074819"/>
    <lineage>
        <taxon>Eukaryota</taxon>
        <taxon>Fungi</taxon>
        <taxon>Dikarya</taxon>
        <taxon>Ascomycota</taxon>
        <taxon>Pezizomycotina</taxon>
        <taxon>Sordariomycetes</taxon>
        <taxon>Sordariomycetidae</taxon>
        <taxon>Sordariales</taxon>
        <taxon>Chaetomiaceae</taxon>
        <taxon>Canariomyces</taxon>
    </lineage>
</organism>
<dbReference type="PROSITE" id="PS50157">
    <property type="entry name" value="ZINC_FINGER_C2H2_2"/>
    <property type="match status" value="1"/>
</dbReference>
<keyword evidence="5" id="KW-1185">Reference proteome</keyword>
<gene>
    <name evidence="4" type="ORF">N656DRAFT_293539</name>
</gene>
<dbReference type="RefSeq" id="XP_064667602.1">
    <property type="nucleotide sequence ID" value="XM_064809155.1"/>
</dbReference>
<protein>
    <recommendedName>
        <fullName evidence="3">C2H2-type domain-containing protein</fullName>
    </recommendedName>
</protein>
<dbReference type="SMART" id="SM00355">
    <property type="entry name" value="ZnF_C2H2"/>
    <property type="match status" value="2"/>
</dbReference>